<dbReference type="EMBL" id="CAJVQB010069722">
    <property type="protein sequence ID" value="CAG8842651.1"/>
    <property type="molecule type" value="Genomic_DNA"/>
</dbReference>
<feature type="non-terminal residue" evidence="1">
    <location>
        <position position="1"/>
    </location>
</feature>
<reference evidence="1 2" key="1">
    <citation type="submission" date="2021-06" db="EMBL/GenBank/DDBJ databases">
        <authorList>
            <person name="Kallberg Y."/>
            <person name="Tangrot J."/>
            <person name="Rosling A."/>
        </authorList>
    </citation>
    <scope>NUCLEOTIDE SEQUENCE [LARGE SCALE GENOMIC DNA]</scope>
    <source>
        <strain evidence="1 2">120-4 pot B 10/14</strain>
    </source>
</reference>
<comment type="caution">
    <text evidence="1">The sequence shown here is derived from an EMBL/GenBank/DDBJ whole genome shotgun (WGS) entry which is preliminary data.</text>
</comment>
<protein>
    <submittedName>
        <fullName evidence="1">37212_t:CDS:1</fullName>
    </submittedName>
</protein>
<accession>A0ABN7WWZ1</accession>
<keyword evidence="2" id="KW-1185">Reference proteome</keyword>
<proteinExistence type="predicted"/>
<gene>
    <name evidence="1" type="ORF">GMARGA_LOCUS36101</name>
</gene>
<sequence>RTIVKKRLYNSIKEKITIVKKLSPSLPIPLKKKKSTIVKKPLPSHHNSIEEKKTIMKKLSPSLYDSIEEKENNHKKAFIILLKKRKQL</sequence>
<organism evidence="1 2">
    <name type="scientific">Gigaspora margarita</name>
    <dbReference type="NCBI Taxonomy" id="4874"/>
    <lineage>
        <taxon>Eukaryota</taxon>
        <taxon>Fungi</taxon>
        <taxon>Fungi incertae sedis</taxon>
        <taxon>Mucoromycota</taxon>
        <taxon>Glomeromycotina</taxon>
        <taxon>Glomeromycetes</taxon>
        <taxon>Diversisporales</taxon>
        <taxon>Gigasporaceae</taxon>
        <taxon>Gigaspora</taxon>
    </lineage>
</organism>
<dbReference type="Proteomes" id="UP000789901">
    <property type="component" value="Unassembled WGS sequence"/>
</dbReference>
<evidence type="ECO:0000313" key="2">
    <source>
        <dbReference type="Proteomes" id="UP000789901"/>
    </source>
</evidence>
<evidence type="ECO:0000313" key="1">
    <source>
        <dbReference type="EMBL" id="CAG8842651.1"/>
    </source>
</evidence>
<name>A0ABN7WWZ1_GIGMA</name>